<dbReference type="EMBL" id="SMSJ01000004">
    <property type="protein sequence ID" value="TDH63821.1"/>
    <property type="molecule type" value="Genomic_DNA"/>
</dbReference>
<feature type="transmembrane region" description="Helical" evidence="2">
    <location>
        <begin position="12"/>
        <end position="34"/>
    </location>
</feature>
<keyword evidence="4" id="KW-1185">Reference proteome</keyword>
<evidence type="ECO:0000313" key="3">
    <source>
        <dbReference type="EMBL" id="TDH63821.1"/>
    </source>
</evidence>
<keyword evidence="2" id="KW-0472">Membrane</keyword>
<dbReference type="RefSeq" id="WP_133287615.1">
    <property type="nucleotide sequence ID" value="NZ_SMSJ01000004.1"/>
</dbReference>
<dbReference type="OrthoDB" id="9791166at2"/>
<evidence type="ECO:0000256" key="1">
    <source>
        <dbReference type="SAM" id="MobiDB-lite"/>
    </source>
</evidence>
<dbReference type="InterPro" id="IPR005625">
    <property type="entry name" value="PepSY-ass_TM"/>
</dbReference>
<name>A0A4R5QLY8_9PROT</name>
<feature type="region of interest" description="Disordered" evidence="1">
    <location>
        <begin position="224"/>
        <end position="243"/>
    </location>
</feature>
<evidence type="ECO:0000256" key="2">
    <source>
        <dbReference type="SAM" id="Phobius"/>
    </source>
</evidence>
<proteinExistence type="predicted"/>
<dbReference type="Pfam" id="PF03929">
    <property type="entry name" value="PepSY_TM"/>
    <property type="match status" value="1"/>
</dbReference>
<reference evidence="3 4" key="1">
    <citation type="journal article" date="2016" name="J. Microbiol.">
        <title>Dankookia rubra gen. nov., sp. nov., an alphaproteobacterium isolated from sediment of a shallow stream.</title>
        <authorList>
            <person name="Kim W.H."/>
            <person name="Kim D.H."/>
            <person name="Kang K."/>
            <person name="Ahn T.Y."/>
        </authorList>
    </citation>
    <scope>NUCLEOTIDE SEQUENCE [LARGE SCALE GENOMIC DNA]</scope>
    <source>
        <strain evidence="3 4">JCM30602</strain>
    </source>
</reference>
<comment type="caution">
    <text evidence="3">The sequence shown here is derived from an EMBL/GenBank/DDBJ whole genome shotgun (WGS) entry which is preliminary data.</text>
</comment>
<evidence type="ECO:0000313" key="4">
    <source>
        <dbReference type="Proteomes" id="UP000295096"/>
    </source>
</evidence>
<keyword evidence="2" id="KW-1133">Transmembrane helix</keyword>
<sequence>MTLRRTLLLGHRWIGLVLGLILALLGATGSILSWQREIDAALHPALFRPGGPPDPVLSFAAIQRLAEAGGRQVGTIRPPDAVWPVWVVAPPRGARGAMTAYLDPATGALLGERDARAGFIGVTRELHDTLLLRDHGGREVVGWLGVLTLGFCVSGIWLWWPRGGGLGRALVTLRRRPALLLNLDLHRITGIWLAVVLAVVAGSGVAIVFPGWFRPLLGVAPPPPREAPARDASPSRQAAPRNASMPDADAIVAAALRHLPGQVVTGLMPPARPRQPWIVTLRPGNSDAELRVRTSLTLDAATGAVLEERGPRTRGTAEDALALQRWLHGGAALGLPGRAMVFLSGLAMPLLFGTGLAAWLLRRRNRQRARQPAPFPGKTA</sequence>
<dbReference type="AlphaFoldDB" id="A0A4R5QLY8"/>
<gene>
    <name evidence="3" type="ORF">E2C06_05715</name>
</gene>
<dbReference type="PANTHER" id="PTHR34219">
    <property type="entry name" value="IRON-REGULATED INNER MEMBRANE PROTEIN-RELATED"/>
    <property type="match status" value="1"/>
</dbReference>
<keyword evidence="2" id="KW-0812">Transmembrane</keyword>
<accession>A0A4R5QLY8</accession>
<feature type="transmembrane region" description="Helical" evidence="2">
    <location>
        <begin position="339"/>
        <end position="361"/>
    </location>
</feature>
<dbReference type="PANTHER" id="PTHR34219:SF3">
    <property type="entry name" value="BLL7967 PROTEIN"/>
    <property type="match status" value="1"/>
</dbReference>
<feature type="transmembrane region" description="Helical" evidence="2">
    <location>
        <begin position="191"/>
        <end position="213"/>
    </location>
</feature>
<dbReference type="Proteomes" id="UP000295096">
    <property type="component" value="Unassembled WGS sequence"/>
</dbReference>
<feature type="transmembrane region" description="Helical" evidence="2">
    <location>
        <begin position="140"/>
        <end position="160"/>
    </location>
</feature>
<protein>
    <submittedName>
        <fullName evidence="3">PepSY domain-containing protein</fullName>
    </submittedName>
</protein>
<organism evidence="3 4">
    <name type="scientific">Dankookia rubra</name>
    <dbReference type="NCBI Taxonomy" id="1442381"/>
    <lineage>
        <taxon>Bacteria</taxon>
        <taxon>Pseudomonadati</taxon>
        <taxon>Pseudomonadota</taxon>
        <taxon>Alphaproteobacteria</taxon>
        <taxon>Acetobacterales</taxon>
        <taxon>Roseomonadaceae</taxon>
        <taxon>Dankookia</taxon>
    </lineage>
</organism>